<gene>
    <name evidence="1" type="primary">PmlGA01_140009700</name>
    <name evidence="1" type="ORF">PMLGA01_140009700</name>
</gene>
<proteinExistence type="predicted"/>
<protein>
    <submittedName>
        <fullName evidence="1">Uncharacterized protein</fullName>
    </submittedName>
</protein>
<evidence type="ECO:0000313" key="1">
    <source>
        <dbReference type="EMBL" id="SBT80603.1"/>
    </source>
</evidence>
<dbReference type="VEuPathDB" id="PlasmoDB:PmUG01_14024100"/>
<dbReference type="Proteomes" id="UP000219799">
    <property type="component" value="Chromosome 14"/>
</dbReference>
<dbReference type="AlphaFoldDB" id="A0A1C3L229"/>
<dbReference type="SUPFAM" id="SSF63829">
    <property type="entry name" value="Calcium-dependent phosphotriesterase"/>
    <property type="match status" value="1"/>
</dbReference>
<name>A0A1C3L229_PLAMA</name>
<dbReference type="EMBL" id="LT594502">
    <property type="protein sequence ID" value="SBT80603.1"/>
    <property type="molecule type" value="Genomic_DNA"/>
</dbReference>
<evidence type="ECO:0000313" key="2">
    <source>
        <dbReference type="Proteomes" id="UP000219799"/>
    </source>
</evidence>
<organism evidence="1 2">
    <name type="scientific">Plasmodium malariae</name>
    <dbReference type="NCBI Taxonomy" id="5858"/>
    <lineage>
        <taxon>Eukaryota</taxon>
        <taxon>Sar</taxon>
        <taxon>Alveolata</taxon>
        <taxon>Apicomplexa</taxon>
        <taxon>Aconoidasida</taxon>
        <taxon>Haemosporida</taxon>
        <taxon>Plasmodiidae</taxon>
        <taxon>Plasmodium</taxon>
        <taxon>Plasmodium (Plasmodium)</taxon>
    </lineage>
</organism>
<dbReference type="Gene3D" id="2.120.10.30">
    <property type="entry name" value="TolB, C-terminal domain"/>
    <property type="match status" value="1"/>
</dbReference>
<dbReference type="InterPro" id="IPR011042">
    <property type="entry name" value="6-blade_b-propeller_TolB-like"/>
</dbReference>
<accession>A0A1C3L229</accession>
<reference evidence="1 2" key="1">
    <citation type="submission" date="2016-06" db="EMBL/GenBank/DDBJ databases">
        <authorList>
            <consortium name="Pathogen Informatics"/>
        </authorList>
    </citation>
    <scope>NUCLEOTIDE SEQUENCE [LARGE SCALE GENOMIC DNA]</scope>
    <source>
        <strain evidence="1">PmlGA01</strain>
    </source>
</reference>
<sequence>MDICDNKLTDDSSFNADEIKKKKKKKKKYVEIFYENECDIYSPCIDVEGVLCVISDKGDILRYKLVYPKRDEESNNLSAASSSEEIGDDEDEHDKEYFDSIDEEKTVISIRNEKKNTKYIQEEKYFNTDIMTECLCADNDYNFYIFDPITRGLMVIDKDKKIELYTDEYEDQTFKGISHLFYDKKGNILYVVDSGNINEENKCNLYYINKDIETMISIDVQNISYVKNICIYQKDRVNDIYVCLTKENRILRLIKKGNSYIKTDFLYLNGAYSPLFICTDNTNFILLLKDLSDYEKRGKIIEINSNAEVINSFYIDGNQFNGICYDNNMKKYFIVEKNIIYTY</sequence>